<dbReference type="AlphaFoldDB" id="A0A1H2K776"/>
<reference evidence="2" key="1">
    <citation type="submission" date="2016-10" db="EMBL/GenBank/DDBJ databases">
        <authorList>
            <person name="Varghese N."/>
            <person name="Submissions S."/>
        </authorList>
    </citation>
    <scope>NUCLEOTIDE SEQUENCE [LARGE SCALE GENOMIC DNA]</scope>
    <source>
        <strain evidence="2">DSM 3384</strain>
    </source>
</reference>
<sequence length="50" mass="5827">MSKDRYKGKKTLARFTSQGFYFSLKFTTIALSVKNQFNLYHWSNIPFSGA</sequence>
<accession>A0A1H2K776</accession>
<dbReference type="EMBL" id="FNLL01000022">
    <property type="protein sequence ID" value="SDU64539.1"/>
    <property type="molecule type" value="Genomic_DNA"/>
</dbReference>
<evidence type="ECO:0000313" key="2">
    <source>
        <dbReference type="Proteomes" id="UP000199608"/>
    </source>
</evidence>
<name>A0A1H2K776_9BACT</name>
<proteinExistence type="predicted"/>
<keyword evidence="2" id="KW-1185">Reference proteome</keyword>
<protein>
    <submittedName>
        <fullName evidence="1">Uncharacterized protein</fullName>
    </submittedName>
</protein>
<evidence type="ECO:0000313" key="1">
    <source>
        <dbReference type="EMBL" id="SDU64539.1"/>
    </source>
</evidence>
<gene>
    <name evidence="1" type="ORF">SAMN04487931_12229</name>
</gene>
<organism evidence="1 2">
    <name type="scientific">Desulfobacula phenolica</name>
    <dbReference type="NCBI Taxonomy" id="90732"/>
    <lineage>
        <taxon>Bacteria</taxon>
        <taxon>Pseudomonadati</taxon>
        <taxon>Thermodesulfobacteriota</taxon>
        <taxon>Desulfobacteria</taxon>
        <taxon>Desulfobacterales</taxon>
        <taxon>Desulfobacteraceae</taxon>
        <taxon>Desulfobacula</taxon>
    </lineage>
</organism>
<dbReference type="Proteomes" id="UP000199608">
    <property type="component" value="Unassembled WGS sequence"/>
</dbReference>